<protein>
    <submittedName>
        <fullName evidence="1">Uncharacterized protein</fullName>
    </submittedName>
</protein>
<reference evidence="1 2" key="1">
    <citation type="submission" date="2016-07" db="EMBL/GenBank/DDBJ databases">
        <authorList>
            <person name="Yuval B."/>
        </authorList>
    </citation>
    <scope>NUCLEOTIDE SEQUENCE [LARGE SCALE GENOMIC DNA]</scope>
    <source>
        <strain evidence="1 2">IL</strain>
    </source>
</reference>
<comment type="caution">
    <text evidence="1">The sequence shown here is derived from an EMBL/GenBank/DDBJ whole genome shotgun (WGS) entry which is preliminary data.</text>
</comment>
<dbReference type="Proteomes" id="UP000243534">
    <property type="component" value="Unassembled WGS sequence"/>
</dbReference>
<proteinExistence type="predicted"/>
<organism evidence="1 2">
    <name type="scientific">Candidatus Erwinia dacicola</name>
    <dbReference type="NCBI Taxonomy" id="252393"/>
    <lineage>
        <taxon>Bacteria</taxon>
        <taxon>Pseudomonadati</taxon>
        <taxon>Pseudomonadota</taxon>
        <taxon>Gammaproteobacteria</taxon>
        <taxon>Enterobacterales</taxon>
        <taxon>Erwiniaceae</taxon>
        <taxon>Erwinia</taxon>
    </lineage>
</organism>
<evidence type="ECO:0000313" key="2">
    <source>
        <dbReference type="Proteomes" id="UP000243534"/>
    </source>
</evidence>
<gene>
    <name evidence="1" type="ORF">BBW68_03360</name>
</gene>
<dbReference type="AlphaFoldDB" id="A0A1E7YUG7"/>
<dbReference type="EMBL" id="MAYS01000603">
    <property type="protein sequence ID" value="OFC58137.1"/>
    <property type="molecule type" value="Genomic_DNA"/>
</dbReference>
<evidence type="ECO:0000313" key="1">
    <source>
        <dbReference type="EMBL" id="OFC58137.1"/>
    </source>
</evidence>
<name>A0A1E7YUG7_9GAMM</name>
<sequence>MLLICQFWTKMLASPARITEHWLDFMLRMLAVFMGSQHNLYLFSKALLRVKKGGRGSVLFSHYPGESMPQDQSFKSEFFLRYTPDWTSF</sequence>
<accession>A0A1E7YUG7</accession>